<accession>A0AAN8PG22</accession>
<dbReference type="AlphaFoldDB" id="A0AAN8PG22"/>
<keyword evidence="9" id="KW-1185">Reference proteome</keyword>
<evidence type="ECO:0000256" key="5">
    <source>
        <dbReference type="PROSITE-ProRule" id="PRU00042"/>
    </source>
</evidence>
<feature type="domain" description="C2H2-type" evidence="7">
    <location>
        <begin position="372"/>
        <end position="405"/>
    </location>
</feature>
<feature type="compositionally biased region" description="Polar residues" evidence="6">
    <location>
        <begin position="128"/>
        <end position="145"/>
    </location>
</feature>
<protein>
    <recommendedName>
        <fullName evidence="7">C2H2-type domain-containing protein</fullName>
    </recommendedName>
</protein>
<dbReference type="Proteomes" id="UP001347796">
    <property type="component" value="Unassembled WGS sequence"/>
</dbReference>
<proteinExistence type="inferred from homology"/>
<dbReference type="InterPro" id="IPR013087">
    <property type="entry name" value="Znf_C2H2_type"/>
</dbReference>
<evidence type="ECO:0000256" key="1">
    <source>
        <dbReference type="ARBA" id="ARBA00010144"/>
    </source>
</evidence>
<dbReference type="PROSITE" id="PS50157">
    <property type="entry name" value="ZINC_FINGER_C2H2_2"/>
    <property type="match status" value="1"/>
</dbReference>
<feature type="compositionally biased region" description="Basic and acidic residues" evidence="6">
    <location>
        <begin position="52"/>
        <end position="88"/>
    </location>
</feature>
<dbReference type="Gene3D" id="3.30.160.60">
    <property type="entry name" value="Classic Zinc Finger"/>
    <property type="match status" value="1"/>
</dbReference>
<organism evidence="8 9">
    <name type="scientific">Patella caerulea</name>
    <name type="common">Rayed Mediterranean limpet</name>
    <dbReference type="NCBI Taxonomy" id="87958"/>
    <lineage>
        <taxon>Eukaryota</taxon>
        <taxon>Metazoa</taxon>
        <taxon>Spiralia</taxon>
        <taxon>Lophotrochozoa</taxon>
        <taxon>Mollusca</taxon>
        <taxon>Gastropoda</taxon>
        <taxon>Patellogastropoda</taxon>
        <taxon>Patelloidea</taxon>
        <taxon>Patellidae</taxon>
        <taxon>Patella</taxon>
    </lineage>
</organism>
<dbReference type="GO" id="GO:0005634">
    <property type="term" value="C:nucleus"/>
    <property type="evidence" value="ECO:0007669"/>
    <property type="project" value="TreeGrafter"/>
</dbReference>
<dbReference type="PANTHER" id="PTHR12522:SF4">
    <property type="entry name" value="ZINC FINGER PROTEIN ELBOW"/>
    <property type="match status" value="1"/>
</dbReference>
<evidence type="ECO:0000313" key="8">
    <source>
        <dbReference type="EMBL" id="KAK6171431.1"/>
    </source>
</evidence>
<evidence type="ECO:0000256" key="2">
    <source>
        <dbReference type="ARBA" id="ARBA00022723"/>
    </source>
</evidence>
<name>A0AAN8PG22_PATCE</name>
<dbReference type="EMBL" id="JAZGQO010000014">
    <property type="protein sequence ID" value="KAK6171431.1"/>
    <property type="molecule type" value="Genomic_DNA"/>
</dbReference>
<keyword evidence="3 5" id="KW-0863">Zinc-finger</keyword>
<dbReference type="GO" id="GO:0008270">
    <property type="term" value="F:zinc ion binding"/>
    <property type="evidence" value="ECO:0007669"/>
    <property type="project" value="UniProtKB-KW"/>
</dbReference>
<dbReference type="InterPro" id="IPR051520">
    <property type="entry name" value="Elbow/Noc_ZnFinger"/>
</dbReference>
<sequence>MNSSQYMHYHADYLHPLPTTLDVKKSPLALLAQTCSSIGKDVPPPKANGVPQDRKDAEKGEKPISLEKKVHTSPSVKKEHPKEGDKPGFRTVPPKDIPPLVPIPNDTCDSPTRDQKMREPSPIVHSRPVSTGSKSSPVTTPTWSQSREKEIHDHHSRIATSTPIHSKSATLPPSYSQASMSYGSIKPSNHPLYSGLHASSPLGYPGLSLHGISPEAAAVYQSQLLAHSGLHVQGLSAASAAAAAAQQSALKASAAAAASMNPYVSYTRVRTPSGATTLVPVCKDPYCTNCQLTVQTSHTSATCTTPGCSQCAHEKALLGLAAGSQGMGLPGNHLSFYPQLSSLPSSAAGLSPLHSLYAHPHSALSAHQGLPYVCNWVSGHDYCGKRFNSSEELMQHLRSHTSSIESGLPAGYGLGLSSALSAASASLAHLGGSAPISPNALRRAYPTSLSPGLMASRYHPYKSPLGSVAAPPSAQQFPPLSAYYPPYSSLYGPRLGAAVP</sequence>
<feature type="compositionally biased region" description="Polar residues" evidence="6">
    <location>
        <begin position="158"/>
        <end position="172"/>
    </location>
</feature>
<evidence type="ECO:0000256" key="6">
    <source>
        <dbReference type="SAM" id="MobiDB-lite"/>
    </source>
</evidence>
<gene>
    <name evidence="8" type="ORF">SNE40_019623</name>
</gene>
<evidence type="ECO:0000313" key="9">
    <source>
        <dbReference type="Proteomes" id="UP001347796"/>
    </source>
</evidence>
<reference evidence="8 9" key="1">
    <citation type="submission" date="2024-01" db="EMBL/GenBank/DDBJ databases">
        <title>The genome of the rayed Mediterranean limpet Patella caerulea (Linnaeus, 1758).</title>
        <authorList>
            <person name="Anh-Thu Weber A."/>
            <person name="Halstead-Nussloch G."/>
        </authorList>
    </citation>
    <scope>NUCLEOTIDE SEQUENCE [LARGE SCALE GENOMIC DNA]</scope>
    <source>
        <strain evidence="8">AATW-2023a</strain>
        <tissue evidence="8">Whole specimen</tissue>
    </source>
</reference>
<dbReference type="GO" id="GO:0045892">
    <property type="term" value="P:negative regulation of DNA-templated transcription"/>
    <property type="evidence" value="ECO:0007669"/>
    <property type="project" value="TreeGrafter"/>
</dbReference>
<keyword evidence="4" id="KW-0862">Zinc</keyword>
<evidence type="ECO:0000256" key="4">
    <source>
        <dbReference type="ARBA" id="ARBA00022833"/>
    </source>
</evidence>
<feature type="region of interest" description="Disordered" evidence="6">
    <location>
        <begin position="37"/>
        <end position="172"/>
    </location>
</feature>
<evidence type="ECO:0000259" key="7">
    <source>
        <dbReference type="PROSITE" id="PS50157"/>
    </source>
</evidence>
<comment type="similarity">
    <text evidence="1">Belongs to the Elbow/Noc family.</text>
</comment>
<keyword evidence="2" id="KW-0479">Metal-binding</keyword>
<comment type="caution">
    <text evidence="8">The sequence shown here is derived from an EMBL/GenBank/DDBJ whole genome shotgun (WGS) entry which is preliminary data.</text>
</comment>
<evidence type="ECO:0000256" key="3">
    <source>
        <dbReference type="ARBA" id="ARBA00022771"/>
    </source>
</evidence>
<dbReference type="PANTHER" id="PTHR12522">
    <property type="entry name" value="ZINC-FINGER PROTEIN NOLZ1-RELATED"/>
    <property type="match status" value="1"/>
</dbReference>